<dbReference type="Pfam" id="PF00090">
    <property type="entry name" value="TSP_1"/>
    <property type="match status" value="1"/>
</dbReference>
<dbReference type="InterPro" id="IPR000884">
    <property type="entry name" value="TSP1_rpt"/>
</dbReference>
<proteinExistence type="predicted"/>
<dbReference type="Proteomes" id="UP001152747">
    <property type="component" value="Unassembled WGS sequence"/>
</dbReference>
<organism evidence="2 3">
    <name type="scientific">Caenorhabditis angaria</name>
    <dbReference type="NCBI Taxonomy" id="860376"/>
    <lineage>
        <taxon>Eukaryota</taxon>
        <taxon>Metazoa</taxon>
        <taxon>Ecdysozoa</taxon>
        <taxon>Nematoda</taxon>
        <taxon>Chromadorea</taxon>
        <taxon>Rhabditida</taxon>
        <taxon>Rhabditina</taxon>
        <taxon>Rhabditomorpha</taxon>
        <taxon>Rhabditoidea</taxon>
        <taxon>Rhabditidae</taxon>
        <taxon>Peloderinae</taxon>
        <taxon>Caenorhabditis</taxon>
    </lineage>
</organism>
<comment type="caution">
    <text evidence="2">The sequence shown here is derived from an EMBL/GenBank/DDBJ whole genome shotgun (WGS) entry which is preliminary data.</text>
</comment>
<keyword evidence="3" id="KW-1185">Reference proteome</keyword>
<accession>A0A9P1N6M9</accession>
<sequence>MRGFLIFGAIFAVILAQNCTWTNWSSWTTCSENCGNCGTQKRLRTCANSTIACATCQGNSSESQMCNAQVCVYPKSSCCFGAPASVDGLFQCSLT</sequence>
<dbReference type="PANTHER" id="PTHR31507">
    <property type="entry name" value="PROTEIN CBG15923"/>
    <property type="match status" value="1"/>
</dbReference>
<feature type="signal peptide" evidence="1">
    <location>
        <begin position="1"/>
        <end position="16"/>
    </location>
</feature>
<reference evidence="2" key="1">
    <citation type="submission" date="2022-11" db="EMBL/GenBank/DDBJ databases">
        <authorList>
            <person name="Kikuchi T."/>
        </authorList>
    </citation>
    <scope>NUCLEOTIDE SEQUENCE</scope>
    <source>
        <strain evidence="2">PS1010</strain>
    </source>
</reference>
<dbReference type="AlphaFoldDB" id="A0A9P1N6M9"/>
<keyword evidence="1" id="KW-0732">Signal</keyword>
<evidence type="ECO:0000313" key="2">
    <source>
        <dbReference type="EMBL" id="CAI5449981.1"/>
    </source>
</evidence>
<dbReference type="SMART" id="SM00209">
    <property type="entry name" value="TSP1"/>
    <property type="match status" value="1"/>
</dbReference>
<dbReference type="PROSITE" id="PS50092">
    <property type="entry name" value="TSP1"/>
    <property type="match status" value="1"/>
</dbReference>
<protein>
    <submittedName>
        <fullName evidence="2">Uncharacterized protein</fullName>
    </submittedName>
</protein>
<dbReference type="PRINTS" id="PR01705">
    <property type="entry name" value="TSP1REPEAT"/>
</dbReference>
<dbReference type="InterPro" id="IPR036383">
    <property type="entry name" value="TSP1_rpt_sf"/>
</dbReference>
<dbReference type="OrthoDB" id="5876856at2759"/>
<evidence type="ECO:0000313" key="3">
    <source>
        <dbReference type="Proteomes" id="UP001152747"/>
    </source>
</evidence>
<dbReference type="SUPFAM" id="SSF82895">
    <property type="entry name" value="TSP-1 type 1 repeat"/>
    <property type="match status" value="1"/>
</dbReference>
<gene>
    <name evidence="2" type="ORF">CAMP_LOCUS12618</name>
</gene>
<dbReference type="Gene3D" id="2.20.100.10">
    <property type="entry name" value="Thrombospondin type-1 (TSP1) repeat"/>
    <property type="match status" value="1"/>
</dbReference>
<name>A0A9P1N6M9_9PELO</name>
<feature type="chain" id="PRO_5040164275" evidence="1">
    <location>
        <begin position="17"/>
        <end position="95"/>
    </location>
</feature>
<evidence type="ECO:0000256" key="1">
    <source>
        <dbReference type="SAM" id="SignalP"/>
    </source>
</evidence>
<dbReference type="EMBL" id="CANHGI010000005">
    <property type="protein sequence ID" value="CAI5449981.1"/>
    <property type="molecule type" value="Genomic_DNA"/>
</dbReference>
<dbReference type="PANTHER" id="PTHR31507:SF10">
    <property type="entry name" value="SHKT DOMAIN-CONTAINING PROTEIN"/>
    <property type="match status" value="1"/>
</dbReference>